<dbReference type="InterPro" id="IPR001839">
    <property type="entry name" value="TGF-b_C"/>
</dbReference>
<evidence type="ECO:0000256" key="10">
    <source>
        <dbReference type="SAM" id="SignalP"/>
    </source>
</evidence>
<name>A9YRX4_AMPQE</name>
<protein>
    <submittedName>
        <fullName evidence="12">Tgf-beta</fullName>
    </submittedName>
</protein>
<dbReference type="InterPro" id="IPR001111">
    <property type="entry name" value="TGF-b_propeptide"/>
</dbReference>
<evidence type="ECO:0000256" key="7">
    <source>
        <dbReference type="ARBA" id="ARBA00023180"/>
    </source>
</evidence>
<dbReference type="GO" id="GO:0008083">
    <property type="term" value="F:growth factor activity"/>
    <property type="evidence" value="ECO:0007669"/>
    <property type="project" value="UniProtKB-KW"/>
</dbReference>
<evidence type="ECO:0000256" key="1">
    <source>
        <dbReference type="ARBA" id="ARBA00004613"/>
    </source>
</evidence>
<keyword evidence="7" id="KW-0325">Glycoprotein</keyword>
<evidence type="ECO:0000256" key="9">
    <source>
        <dbReference type="SAM" id="MobiDB-lite"/>
    </source>
</evidence>
<keyword evidence="4 10" id="KW-0732">Signal</keyword>
<dbReference type="AlphaFoldDB" id="A9YRX4"/>
<comment type="subcellular location">
    <subcellularLocation>
        <location evidence="1">Secreted</location>
    </subcellularLocation>
</comment>
<sequence length="372" mass="41870">MFTSSVNFFLLLLSLATLTMTFPILEKQQLSDAEPHRDVVLRESGDPQPRLKPYVLSLFESFAANAKEQPDRHRYNTLRSFEITKAQGCKDSKYTFTFNMSSIPKEEDISKAIFRVYVNISTSFSSSQGSAQLTLTSNNSNINKKNITTNESQFVDFPVQLHIHDWLKNGQLKYLVNLGITIEANGPLECSSKDMGIVFDDANDSTQPTLVVYSFDHDEDRLLEKLNKAISEKMNSSESMADADRTRRSTGKTVSKGDSEECSKSSLSIDKGQLAQILDIEIDFPETFDLNVCGGHCPGSKYINQFHSKITYLLLATSEVEHLANKHHYSKTCVPTKYHSLNYIKFDQNGSVIKTLDQFSVAECSCVYSYSD</sequence>
<dbReference type="SUPFAM" id="SSF57501">
    <property type="entry name" value="Cystine-knot cytokines"/>
    <property type="match status" value="1"/>
</dbReference>
<evidence type="ECO:0000256" key="6">
    <source>
        <dbReference type="ARBA" id="ARBA00023157"/>
    </source>
</evidence>
<feature type="chain" id="PRO_5002745631" evidence="10">
    <location>
        <begin position="22"/>
        <end position="372"/>
    </location>
</feature>
<feature type="region of interest" description="Disordered" evidence="9">
    <location>
        <begin position="233"/>
        <end position="261"/>
    </location>
</feature>
<dbReference type="InterPro" id="IPR015615">
    <property type="entry name" value="TGF-beta-rel"/>
</dbReference>
<keyword evidence="5 8" id="KW-0339">Growth factor</keyword>
<evidence type="ECO:0000256" key="3">
    <source>
        <dbReference type="ARBA" id="ARBA00022525"/>
    </source>
</evidence>
<dbReference type="Pfam" id="PF00688">
    <property type="entry name" value="TGFb_propeptide"/>
    <property type="match status" value="1"/>
</dbReference>
<dbReference type="InterPro" id="IPR029034">
    <property type="entry name" value="Cystine-knot_cytokine"/>
</dbReference>
<feature type="domain" description="TGF-beta family profile" evidence="11">
    <location>
        <begin position="245"/>
        <end position="367"/>
    </location>
</feature>
<dbReference type="GO" id="GO:0005125">
    <property type="term" value="F:cytokine activity"/>
    <property type="evidence" value="ECO:0007669"/>
    <property type="project" value="TreeGrafter"/>
</dbReference>
<dbReference type="EMBL" id="EU285558">
    <property type="protein sequence ID" value="ABX90061.1"/>
    <property type="molecule type" value="Genomic_DNA"/>
</dbReference>
<keyword evidence="3" id="KW-0964">Secreted</keyword>
<dbReference type="GO" id="GO:0005615">
    <property type="term" value="C:extracellular space"/>
    <property type="evidence" value="ECO:0007669"/>
    <property type="project" value="TreeGrafter"/>
</dbReference>
<proteinExistence type="inferred from homology"/>
<evidence type="ECO:0000313" key="12">
    <source>
        <dbReference type="EMBL" id="ABX90061.1"/>
    </source>
</evidence>
<dbReference type="PROSITE" id="PS00250">
    <property type="entry name" value="TGF_BETA_1"/>
    <property type="match status" value="1"/>
</dbReference>
<organism evidence="12">
    <name type="scientific">Amphimedon queenslandica</name>
    <name type="common">Sponge</name>
    <dbReference type="NCBI Taxonomy" id="400682"/>
    <lineage>
        <taxon>Eukaryota</taxon>
        <taxon>Metazoa</taxon>
        <taxon>Porifera</taxon>
        <taxon>Demospongiae</taxon>
        <taxon>Heteroscleromorpha</taxon>
        <taxon>Haplosclerida</taxon>
        <taxon>Niphatidae</taxon>
        <taxon>Amphimedon</taxon>
    </lineage>
</organism>
<dbReference type="CDD" id="cd13756">
    <property type="entry name" value="TGF_beta_BMPs_GDFs"/>
    <property type="match status" value="1"/>
</dbReference>
<reference evidence="12" key="1">
    <citation type="journal article" date="2007" name="PLoS ONE">
        <title>Wnt and TGF-beta Expression in the Sponge Amphimedon queenslandica and the Origin of Metazoan Embryonic Patterning.</title>
        <authorList>
            <person name="Adamska M."/>
            <person name="Degnan S.M."/>
            <person name="Green K.M."/>
            <person name="Adamski M."/>
            <person name="Craigie A."/>
            <person name="Larroux C."/>
            <person name="Degnan B.M."/>
        </authorList>
    </citation>
    <scope>NUCLEOTIDE SEQUENCE</scope>
</reference>
<dbReference type="PANTHER" id="PTHR11848">
    <property type="entry name" value="TGF-BETA FAMILY"/>
    <property type="match status" value="1"/>
</dbReference>
<dbReference type="Gene3D" id="2.60.120.970">
    <property type="match status" value="1"/>
</dbReference>
<comment type="similarity">
    <text evidence="2 8">Belongs to the TGF-beta family.</text>
</comment>
<feature type="signal peptide" evidence="10">
    <location>
        <begin position="1"/>
        <end position="21"/>
    </location>
</feature>
<dbReference type="Gene3D" id="2.10.90.10">
    <property type="entry name" value="Cystine-knot cytokines"/>
    <property type="match status" value="1"/>
</dbReference>
<keyword evidence="6" id="KW-1015">Disulfide bond</keyword>
<dbReference type="InterPro" id="IPR017948">
    <property type="entry name" value="TGFb_CS"/>
</dbReference>
<accession>A9YRX4</accession>
<dbReference type="Pfam" id="PF00019">
    <property type="entry name" value="TGF_beta"/>
    <property type="match status" value="1"/>
</dbReference>
<dbReference type="SMART" id="SM00204">
    <property type="entry name" value="TGFB"/>
    <property type="match status" value="1"/>
</dbReference>
<dbReference type="PROSITE" id="PS51362">
    <property type="entry name" value="TGF_BETA_2"/>
    <property type="match status" value="1"/>
</dbReference>
<evidence type="ECO:0000256" key="4">
    <source>
        <dbReference type="ARBA" id="ARBA00022729"/>
    </source>
</evidence>
<evidence type="ECO:0000256" key="5">
    <source>
        <dbReference type="ARBA" id="ARBA00023030"/>
    </source>
</evidence>
<evidence type="ECO:0000259" key="11">
    <source>
        <dbReference type="PROSITE" id="PS51362"/>
    </source>
</evidence>
<evidence type="ECO:0000256" key="2">
    <source>
        <dbReference type="ARBA" id="ARBA00006656"/>
    </source>
</evidence>
<evidence type="ECO:0000256" key="8">
    <source>
        <dbReference type="RuleBase" id="RU000354"/>
    </source>
</evidence>
<dbReference type="PANTHER" id="PTHR11848:SF263">
    <property type="entry name" value="PROTEIN DECAPENTAPLEGIC"/>
    <property type="match status" value="1"/>
</dbReference>